<feature type="transmembrane region" description="Helical" evidence="1">
    <location>
        <begin position="135"/>
        <end position="153"/>
    </location>
</feature>
<evidence type="ECO:0000313" key="3">
    <source>
        <dbReference type="Proteomes" id="UP001215827"/>
    </source>
</evidence>
<dbReference type="Proteomes" id="UP001215827">
    <property type="component" value="Chromosome"/>
</dbReference>
<feature type="transmembrane region" description="Helical" evidence="1">
    <location>
        <begin position="53"/>
        <end position="71"/>
    </location>
</feature>
<accession>A0ABY8FSK9</accession>
<dbReference type="EMBL" id="CP121106">
    <property type="protein sequence ID" value="WFL76041.1"/>
    <property type="molecule type" value="Genomic_DNA"/>
</dbReference>
<dbReference type="RefSeq" id="WP_278014807.1">
    <property type="nucleotide sequence ID" value="NZ_CP121106.1"/>
</dbReference>
<feature type="transmembrane region" description="Helical" evidence="1">
    <location>
        <begin position="110"/>
        <end position="128"/>
    </location>
</feature>
<evidence type="ECO:0008006" key="4">
    <source>
        <dbReference type="Google" id="ProtNLM"/>
    </source>
</evidence>
<name>A0ABY8FSK9_9SPHN</name>
<feature type="transmembrane region" description="Helical" evidence="1">
    <location>
        <begin position="83"/>
        <end position="104"/>
    </location>
</feature>
<feature type="transmembrane region" description="Helical" evidence="1">
    <location>
        <begin position="21"/>
        <end position="41"/>
    </location>
</feature>
<sequence>MNDTASATTDKAHNTRCTNGWRIAGWGALGALLALPAIAMQLTGEVQWTTSDFIAAAVMLVLLGAGIELGFHFCREGLHRAGAVLSAFVAFLTIWIDIAVGIIGDGPINLAFYAMLLAALVAAILARFRAAAAMWIAATLGFGQLAVGLAAELGGYPDWFGPVFFAAWWALVALLFGKAAAEHKSTAA</sequence>
<keyword evidence="1" id="KW-1133">Transmembrane helix</keyword>
<feature type="transmembrane region" description="Helical" evidence="1">
    <location>
        <begin position="159"/>
        <end position="177"/>
    </location>
</feature>
<keyword evidence="1" id="KW-0472">Membrane</keyword>
<keyword evidence="3" id="KW-1185">Reference proteome</keyword>
<protein>
    <recommendedName>
        <fullName evidence="4">DUF2878 domain-containing protein</fullName>
    </recommendedName>
</protein>
<evidence type="ECO:0000313" key="2">
    <source>
        <dbReference type="EMBL" id="WFL76041.1"/>
    </source>
</evidence>
<proteinExistence type="predicted"/>
<gene>
    <name evidence="2" type="ORF">P7228_08465</name>
</gene>
<keyword evidence="1" id="KW-0812">Transmembrane</keyword>
<evidence type="ECO:0000256" key="1">
    <source>
        <dbReference type="SAM" id="Phobius"/>
    </source>
</evidence>
<organism evidence="2 3">
    <name type="scientific">Altererythrobacter arenosus</name>
    <dbReference type="NCBI Taxonomy" id="3032592"/>
    <lineage>
        <taxon>Bacteria</taxon>
        <taxon>Pseudomonadati</taxon>
        <taxon>Pseudomonadota</taxon>
        <taxon>Alphaproteobacteria</taxon>
        <taxon>Sphingomonadales</taxon>
        <taxon>Erythrobacteraceae</taxon>
        <taxon>Altererythrobacter</taxon>
    </lineage>
</organism>
<reference evidence="2 3" key="1">
    <citation type="submission" date="2023-03" db="EMBL/GenBank/DDBJ databases">
        <title>Altererythrobacter sp. CAU 1644 isolated from sand.</title>
        <authorList>
            <person name="Kim W."/>
        </authorList>
    </citation>
    <scope>NUCLEOTIDE SEQUENCE [LARGE SCALE GENOMIC DNA]</scope>
    <source>
        <strain evidence="2 3">CAU 1644</strain>
    </source>
</reference>